<feature type="domain" description="Glycosyl transferase family 28 C-terminal" evidence="1">
    <location>
        <begin position="213"/>
        <end position="353"/>
    </location>
</feature>
<evidence type="ECO:0000313" key="2">
    <source>
        <dbReference type="EMBL" id="GEO38142.1"/>
    </source>
</evidence>
<dbReference type="PANTHER" id="PTHR21015:SF28">
    <property type="entry name" value="SLL1722 PROTEIN"/>
    <property type="match status" value="1"/>
</dbReference>
<dbReference type="RefSeq" id="WP_044428440.1">
    <property type="nucleotide sequence ID" value="NZ_BJYZ01000009.1"/>
</dbReference>
<dbReference type="EMBL" id="BJYZ01000009">
    <property type="protein sequence ID" value="GEO38142.1"/>
    <property type="molecule type" value="Genomic_DNA"/>
</dbReference>
<dbReference type="Gene3D" id="3.40.50.2000">
    <property type="entry name" value="Glycogen Phosphorylase B"/>
    <property type="match status" value="1"/>
</dbReference>
<dbReference type="InterPro" id="IPR007235">
    <property type="entry name" value="Glyco_trans_28_C"/>
</dbReference>
<reference evidence="2 3" key="1">
    <citation type="submission" date="2019-07" db="EMBL/GenBank/DDBJ databases">
        <title>Whole genome shotgun sequence of Skermanella aerolata NBRC 106429.</title>
        <authorList>
            <person name="Hosoyama A."/>
            <person name="Uohara A."/>
            <person name="Ohji S."/>
            <person name="Ichikawa N."/>
        </authorList>
    </citation>
    <scope>NUCLEOTIDE SEQUENCE [LARGE SCALE GENOMIC DNA]</scope>
    <source>
        <strain evidence="2 3">NBRC 106429</strain>
    </source>
</reference>
<dbReference type="PANTHER" id="PTHR21015">
    <property type="entry name" value="UDP-N-ACETYLGLUCOSAMINE--N-ACETYLMURAMYL-(PENTAPEPTIDE) PYROPHOSPHORYL-UNDECAPRENOL N-ACETYLGLUCOSAMINE TRANSFERASE 1"/>
    <property type="match status" value="1"/>
</dbReference>
<evidence type="ECO:0000259" key="1">
    <source>
        <dbReference type="Pfam" id="PF04101"/>
    </source>
</evidence>
<keyword evidence="2" id="KW-0808">Transferase</keyword>
<keyword evidence="3" id="KW-1185">Reference proteome</keyword>
<proteinExistence type="predicted"/>
<dbReference type="Pfam" id="PF04101">
    <property type="entry name" value="Glyco_tran_28_C"/>
    <property type="match status" value="1"/>
</dbReference>
<dbReference type="OrthoDB" id="503443at2"/>
<accession>A0A512DNT5</accession>
<name>A0A512DNT5_9PROT</name>
<evidence type="ECO:0000313" key="3">
    <source>
        <dbReference type="Proteomes" id="UP000321523"/>
    </source>
</evidence>
<gene>
    <name evidence="2" type="primary">redA</name>
    <name evidence="2" type="ORF">SAE02_22900</name>
</gene>
<dbReference type="Proteomes" id="UP000321523">
    <property type="component" value="Unassembled WGS sequence"/>
</dbReference>
<dbReference type="GO" id="GO:0016758">
    <property type="term" value="F:hexosyltransferase activity"/>
    <property type="evidence" value="ECO:0007669"/>
    <property type="project" value="InterPro"/>
</dbReference>
<organism evidence="2 3">
    <name type="scientific">Skermanella aerolata</name>
    <dbReference type="NCBI Taxonomy" id="393310"/>
    <lineage>
        <taxon>Bacteria</taxon>
        <taxon>Pseudomonadati</taxon>
        <taxon>Pseudomonadota</taxon>
        <taxon>Alphaproteobacteria</taxon>
        <taxon>Rhodospirillales</taxon>
        <taxon>Azospirillaceae</taxon>
        <taxon>Skermanella</taxon>
    </lineage>
</organism>
<comment type="caution">
    <text evidence="2">The sequence shown here is derived from an EMBL/GenBank/DDBJ whole genome shotgun (WGS) entry which is preliminary data.</text>
</comment>
<dbReference type="SUPFAM" id="SSF53756">
    <property type="entry name" value="UDP-Glycosyltransferase/glycogen phosphorylase"/>
    <property type="match status" value="1"/>
</dbReference>
<dbReference type="AlphaFoldDB" id="A0A512DNT5"/>
<sequence>MKALIWVQHLLGIGHVRRAALIARAMADAGLDVTVASGGFPVGGVSYGDVRVVQLPPARAADKSFKLLVTEGGRPLDDAWKEHRRTALLALADEISPDLLLLETYPFGRRQFRFELLPLLDRLGKRPSRPLMAASVRDILVAKDNPAREAEMAEIARRHLDLVLVHGDPELVPFEATFPPANTIRDLIRYTGYVAPTRKPAEPHGDGHGEVVVSVGGGAVGLPLLRAAIDARPLTALADIRWRLLAGPDIHETEFQALCTAAPDGVIVERARPDFPDLLARCTLSISQAGYNTLMDILQARCRAVVVPFAAGNETEQTDRARLFEARGLLHVADEAGLTAETLGAAIARALEAPPPPPFTPALDGAAATARLLIEAAS</sequence>
<protein>
    <submittedName>
        <fullName evidence="2">Glycosyl transferase</fullName>
    </submittedName>
</protein>